<dbReference type="SUPFAM" id="SSF53098">
    <property type="entry name" value="Ribonuclease H-like"/>
    <property type="match status" value="1"/>
</dbReference>
<accession>A0ABQ1FFE3</accession>
<comment type="caution">
    <text evidence="2">The sequence shown here is derived from an EMBL/GenBank/DDBJ whole genome shotgun (WGS) entry which is preliminary data.</text>
</comment>
<evidence type="ECO:0000313" key="3">
    <source>
        <dbReference type="Proteomes" id="UP000603317"/>
    </source>
</evidence>
<gene>
    <name evidence="2" type="ORF">GCM10010923_21270</name>
</gene>
<evidence type="ECO:0000313" key="2">
    <source>
        <dbReference type="EMBL" id="GGA10459.1"/>
    </source>
</evidence>
<dbReference type="PROSITE" id="PS50994">
    <property type="entry name" value="INTEGRASE"/>
    <property type="match status" value="1"/>
</dbReference>
<dbReference type="EMBL" id="BMID01000001">
    <property type="protein sequence ID" value="GGA10459.1"/>
    <property type="molecule type" value="Genomic_DNA"/>
</dbReference>
<dbReference type="RefSeq" id="WP_188642662.1">
    <property type="nucleotide sequence ID" value="NZ_BMID01000001.1"/>
</dbReference>
<dbReference type="Gene3D" id="3.30.420.10">
    <property type="entry name" value="Ribonuclease H-like superfamily/Ribonuclease H"/>
    <property type="match status" value="1"/>
</dbReference>
<evidence type="ECO:0000259" key="1">
    <source>
        <dbReference type="PROSITE" id="PS50994"/>
    </source>
</evidence>
<proteinExistence type="predicted"/>
<feature type="domain" description="Integrase catalytic" evidence="1">
    <location>
        <begin position="296"/>
        <end position="492"/>
    </location>
</feature>
<sequence length="492" mass="55391">MTRPLAYPQEKGDPVEILGRDYYFERVDPDHAVTYRAPYGASYPDFMVDDDNGHPRKPTTADMNAIFAQDGIIFRSKPSSNESRRLARNMELDAEQCRTMDAKSPLRVAISLFCDDNCGSLSDDAMFPVIRRAVSQPGIAALNPTGWEPHPTTVREWLRERGEPGRRKPRDGVSMAGRYLRSIVSRHPVELILYHMMSACLANDRDQIQSFYDCYVADLWKVSNGKPLDRPMLVEGEDGTWSVGDKAAEYPRPSTPYKAVHYTTFWRRVRDMRTPKLFGLATTERGKRARYGGGGFSERPSFGSLCEADETPVPYVFLVDDDTGIGMGSATMTLMAECSTTALVGWDLCAEAASSASLLRTVRHANSIKEVPADLLEKFPDLPFVRLRPDRIKVDNSAGAHSRHFEDACAEAYIQVNFTGKEHPTHKGLIERTIGTILQMLFKKLPSHNYDIALMRKFGFDPDKQILCTISQARELLDRACFTYNITRHKGL</sequence>
<dbReference type="Proteomes" id="UP000603317">
    <property type="component" value="Unassembled WGS sequence"/>
</dbReference>
<dbReference type="InterPro" id="IPR036397">
    <property type="entry name" value="RNaseH_sf"/>
</dbReference>
<dbReference type="InterPro" id="IPR012337">
    <property type="entry name" value="RNaseH-like_sf"/>
</dbReference>
<organism evidence="2 3">
    <name type="scientific">Blastomonas marina</name>
    <dbReference type="NCBI Taxonomy" id="1867408"/>
    <lineage>
        <taxon>Bacteria</taxon>
        <taxon>Pseudomonadati</taxon>
        <taxon>Pseudomonadota</taxon>
        <taxon>Alphaproteobacteria</taxon>
        <taxon>Sphingomonadales</taxon>
        <taxon>Sphingomonadaceae</taxon>
        <taxon>Blastomonas</taxon>
    </lineage>
</organism>
<name>A0ABQ1FFE3_9SPHN</name>
<keyword evidence="3" id="KW-1185">Reference proteome</keyword>
<reference evidence="3" key="1">
    <citation type="journal article" date="2019" name="Int. J. Syst. Evol. Microbiol.">
        <title>The Global Catalogue of Microorganisms (GCM) 10K type strain sequencing project: providing services to taxonomists for standard genome sequencing and annotation.</title>
        <authorList>
            <consortium name="The Broad Institute Genomics Platform"/>
            <consortium name="The Broad Institute Genome Sequencing Center for Infectious Disease"/>
            <person name="Wu L."/>
            <person name="Ma J."/>
        </authorList>
    </citation>
    <scope>NUCLEOTIDE SEQUENCE [LARGE SCALE GENOMIC DNA]</scope>
    <source>
        <strain evidence="3">CGMCC 1.15297</strain>
    </source>
</reference>
<dbReference type="InterPro" id="IPR001584">
    <property type="entry name" value="Integrase_cat-core"/>
</dbReference>
<protein>
    <recommendedName>
        <fullName evidence="1">Integrase catalytic domain-containing protein</fullName>
    </recommendedName>
</protein>